<evidence type="ECO:0000313" key="2">
    <source>
        <dbReference type="Proteomes" id="UP000034410"/>
    </source>
</evidence>
<protein>
    <submittedName>
        <fullName evidence="1">Uncharacterized protein</fullName>
    </submittedName>
</protein>
<dbReference type="EMBL" id="CP011412">
    <property type="protein sequence ID" value="AKH21449.1"/>
    <property type="molecule type" value="Genomic_DNA"/>
</dbReference>
<dbReference type="Proteomes" id="UP000034410">
    <property type="component" value="Chromosome"/>
</dbReference>
<evidence type="ECO:0000313" key="1">
    <source>
        <dbReference type="EMBL" id="AKH21449.1"/>
    </source>
</evidence>
<organism evidence="1 2">
    <name type="scientific">Sedimenticola thiotaurini</name>
    <dbReference type="NCBI Taxonomy" id="1543721"/>
    <lineage>
        <taxon>Bacteria</taxon>
        <taxon>Pseudomonadati</taxon>
        <taxon>Pseudomonadota</taxon>
        <taxon>Gammaproteobacteria</taxon>
        <taxon>Chromatiales</taxon>
        <taxon>Sedimenticolaceae</taxon>
        <taxon>Sedimenticola</taxon>
    </lineage>
</organism>
<accession>A0A0F7K1J9</accession>
<proteinExistence type="predicted"/>
<reference evidence="1 2" key="1">
    <citation type="journal article" date="2015" name="Genome Announc.">
        <title>Complete Genome Sequence of Sedimenticola thiotaurini Strain SIP-G1, a Polyphosphate- and Polyhydroxyalkanoate-Accumulating Sulfur-Oxidizing Gammaproteobacterium Isolated from Salt Marsh Sediments.</title>
        <authorList>
            <person name="Flood B.E."/>
            <person name="Jones D.S."/>
            <person name="Bailey J.V."/>
        </authorList>
    </citation>
    <scope>NUCLEOTIDE SEQUENCE [LARGE SCALE GENOMIC DNA]</scope>
    <source>
        <strain evidence="1 2">SIP-G1</strain>
    </source>
</reference>
<name>A0A0F7K1J9_9GAMM</name>
<dbReference type="KEGG" id="seds:AAY24_15055"/>
<dbReference type="AlphaFoldDB" id="A0A0F7K1J9"/>
<keyword evidence="2" id="KW-1185">Reference proteome</keyword>
<gene>
    <name evidence="1" type="ORF">AAY24_15055</name>
</gene>
<sequence>MICGHLLITKCLPILSIAQQISTMTAALMISISSGIQLTTLLNGSTWLPIPSAWELTAISPIRRITQIF</sequence>